<dbReference type="EMBL" id="CP018154">
    <property type="protein sequence ID" value="APG61526.1"/>
    <property type="molecule type" value="Genomic_DNA"/>
</dbReference>
<dbReference type="RefSeq" id="WP_072558172.1">
    <property type="nucleotide sequence ID" value="NZ_CP018154.1"/>
</dbReference>
<evidence type="ECO:0000313" key="2">
    <source>
        <dbReference type="Proteomes" id="UP000242561"/>
    </source>
</evidence>
<dbReference type="AlphaFoldDB" id="A0A1L3J8R8"/>
<reference evidence="1 2" key="1">
    <citation type="submission" date="2016-11" db="EMBL/GenBank/DDBJ databases">
        <title>Sphingorhabdus sp. LPB0140, isolated from marine environment.</title>
        <authorList>
            <person name="Kim E."/>
            <person name="Yi H."/>
        </authorList>
    </citation>
    <scope>NUCLEOTIDE SEQUENCE [LARGE SCALE GENOMIC DNA]</scope>
    <source>
        <strain evidence="1 2">LPB0140</strain>
    </source>
</reference>
<sequence>MELGKTINLERRLLVKTKRGEITDLKISILNVCENIDLLAFFAEIEFTGHVNMNIKIYGVDELDALKNSINYIDTQLSHICEDATLLWDDKSEY</sequence>
<name>A0A1L3J8R8_9SPHN</name>
<dbReference type="STRING" id="1913578.LPB140_00220"/>
<evidence type="ECO:0000313" key="1">
    <source>
        <dbReference type="EMBL" id="APG61526.1"/>
    </source>
</evidence>
<organism evidence="1 2">
    <name type="scientific">Sphingorhabdus lutea</name>
    <dbReference type="NCBI Taxonomy" id="1913578"/>
    <lineage>
        <taxon>Bacteria</taxon>
        <taxon>Pseudomonadati</taxon>
        <taxon>Pseudomonadota</taxon>
        <taxon>Alphaproteobacteria</taxon>
        <taxon>Sphingomonadales</taxon>
        <taxon>Sphingomonadaceae</taxon>
        <taxon>Sphingorhabdus</taxon>
    </lineage>
</organism>
<keyword evidence="2" id="KW-1185">Reference proteome</keyword>
<dbReference type="KEGG" id="sphl:LPB140_00220"/>
<dbReference type="Proteomes" id="UP000242561">
    <property type="component" value="Chromosome"/>
</dbReference>
<accession>A0A1L3J8R8</accession>
<gene>
    <name evidence="1" type="ORF">LPB140_00220</name>
</gene>
<proteinExistence type="predicted"/>
<protein>
    <submittedName>
        <fullName evidence="1">Uncharacterized protein</fullName>
    </submittedName>
</protein>